<gene>
    <name evidence="1" type="ORF">FTOL_03172</name>
</gene>
<dbReference type="Proteomes" id="UP001187734">
    <property type="component" value="Unassembled WGS sequence"/>
</dbReference>
<keyword evidence="2" id="KW-1185">Reference proteome</keyword>
<dbReference type="EMBL" id="ONZP01000094">
    <property type="protein sequence ID" value="SPJ73442.1"/>
    <property type="molecule type" value="Genomic_DNA"/>
</dbReference>
<organism evidence="1 2">
    <name type="scientific">Fusarium torulosum</name>
    <dbReference type="NCBI Taxonomy" id="33205"/>
    <lineage>
        <taxon>Eukaryota</taxon>
        <taxon>Fungi</taxon>
        <taxon>Dikarya</taxon>
        <taxon>Ascomycota</taxon>
        <taxon>Pezizomycotina</taxon>
        <taxon>Sordariomycetes</taxon>
        <taxon>Hypocreomycetidae</taxon>
        <taxon>Hypocreales</taxon>
        <taxon>Nectriaceae</taxon>
        <taxon>Fusarium</taxon>
    </lineage>
</organism>
<protein>
    <submittedName>
        <fullName evidence="1">Uncharacterized protein</fullName>
    </submittedName>
</protein>
<evidence type="ECO:0000313" key="2">
    <source>
        <dbReference type="Proteomes" id="UP001187734"/>
    </source>
</evidence>
<comment type="caution">
    <text evidence="1">The sequence shown here is derived from an EMBL/GenBank/DDBJ whole genome shotgun (WGS) entry which is preliminary data.</text>
</comment>
<accession>A0AAE8SFF7</accession>
<evidence type="ECO:0000313" key="1">
    <source>
        <dbReference type="EMBL" id="SPJ73442.1"/>
    </source>
</evidence>
<dbReference type="AlphaFoldDB" id="A0AAE8SFF7"/>
<name>A0AAE8SFF7_9HYPO</name>
<reference evidence="1" key="1">
    <citation type="submission" date="2018-03" db="EMBL/GenBank/DDBJ databases">
        <authorList>
            <person name="Guldener U."/>
        </authorList>
    </citation>
    <scope>NUCLEOTIDE SEQUENCE</scope>
</reference>
<proteinExistence type="predicted"/>
<sequence>MVRHLSTRANSTLSVYQDMDIADDNIGFQTVRDGESNVDNNYQPDNSGFSFTISHSNNDNDHNNANANANGYGYGKGKDIYNDNMDVRYVIKADFDDDMMQDALAILHFPDIDISGQVDIKQWEDEVPILMKYWARKIIRDPIRETGEDSQRLIYKIHELHQRMLIYIQDYIRKATSRSLQEAYSSLSTLAQGETCISDQRLEEDFDLWKLGNSGRKRLFWAFLRYELMSKIRLYKSVVDRFYIPPLELERRRGKLFRTWETEALLCVRTYSSILYHTFFAQLSGAELPDDILSHDPPPAWSKLPIQVVHLALEWAYEGDQEVEDWLCVMTRLPNFGFGLITQLILNTEARLDYHELSRRIRAFAGNIKRPCCCDEVHKGLSRDFPIRRIGDEKIPGLFMEIVSHHGSYYRIPMAKVEMYRQRAWPFFNDARVHPQYRAFFPLSIAEPNAQHTHVNGEHQHLDQNGRLPARPKVNAPIRLRPGRAIPEFIRSRTQARTEARMNGC</sequence>